<feature type="non-terminal residue" evidence="2">
    <location>
        <position position="1"/>
    </location>
</feature>
<reference evidence="2" key="1">
    <citation type="submission" date="2018-05" db="EMBL/GenBank/DDBJ databases">
        <authorList>
            <person name="Lanie J.A."/>
            <person name="Ng W.-L."/>
            <person name="Kazmierczak K.M."/>
            <person name="Andrzejewski T.M."/>
            <person name="Davidsen T.M."/>
            <person name="Wayne K.J."/>
            <person name="Tettelin H."/>
            <person name="Glass J.I."/>
            <person name="Rusch D."/>
            <person name="Podicherti R."/>
            <person name="Tsui H.-C.T."/>
            <person name="Winkler M.E."/>
        </authorList>
    </citation>
    <scope>NUCLEOTIDE SEQUENCE</scope>
</reference>
<name>A0A382HCA5_9ZZZZ</name>
<feature type="compositionally biased region" description="Polar residues" evidence="1">
    <location>
        <begin position="48"/>
        <end position="57"/>
    </location>
</feature>
<sequence length="349" mass="39030">VMDERWISKVPARVRRPNSQNSHVGVNEKAHPPRWQTSEKNLPYTPKQGANNMTNKTAKSKNGRHQRTQNLLDAIAETQRLNLVGIEFLRGIIEDHSDRVYHGVLERPKSNLIVRGELANYCIPLERIIQAFTNPFSGHGLPAIEVHPLGKWVRDHAPACIQPNGHSDIPGTDSVGILVAALISDRDLFSEPTQAPFRDALMRTYGMIHSPVSDLYTDFLEKQYGATIDYDAGEISIKGTHGFTWHLGGINDPEVSSYSLSSSVRGGPQRRHTEDTYHCLTFCKELNYLLPALAKAPRLFLDGEDDDIVEDLTDSKEIISSVAKHWAPLRRAIESGEIDLSSLVWGDDE</sequence>
<organism evidence="2">
    <name type="scientific">marine metagenome</name>
    <dbReference type="NCBI Taxonomy" id="408172"/>
    <lineage>
        <taxon>unclassified sequences</taxon>
        <taxon>metagenomes</taxon>
        <taxon>ecological metagenomes</taxon>
    </lineage>
</organism>
<accession>A0A382HCA5</accession>
<feature type="region of interest" description="Disordered" evidence="1">
    <location>
        <begin position="15"/>
        <end position="64"/>
    </location>
</feature>
<proteinExistence type="predicted"/>
<evidence type="ECO:0000313" key="2">
    <source>
        <dbReference type="EMBL" id="SVB84916.1"/>
    </source>
</evidence>
<protein>
    <submittedName>
        <fullName evidence="2">Uncharacterized protein</fullName>
    </submittedName>
</protein>
<evidence type="ECO:0000256" key="1">
    <source>
        <dbReference type="SAM" id="MobiDB-lite"/>
    </source>
</evidence>
<gene>
    <name evidence="2" type="ORF">METZ01_LOCUS237770</name>
</gene>
<dbReference type="EMBL" id="UINC01060425">
    <property type="protein sequence ID" value="SVB84916.1"/>
    <property type="molecule type" value="Genomic_DNA"/>
</dbReference>
<dbReference type="AlphaFoldDB" id="A0A382HCA5"/>